<dbReference type="EMBL" id="JAAARO010000012">
    <property type="protein sequence ID" value="KAF5738858.1"/>
    <property type="molecule type" value="Genomic_DNA"/>
</dbReference>
<feature type="coiled-coil region" evidence="3">
    <location>
        <begin position="687"/>
        <end position="847"/>
    </location>
</feature>
<dbReference type="PROSITE" id="PS51774">
    <property type="entry name" value="NAB"/>
    <property type="match status" value="1"/>
</dbReference>
<name>A0A7J7CXW4_TRIWF</name>
<dbReference type="SUPFAM" id="SSF57997">
    <property type="entry name" value="Tropomyosin"/>
    <property type="match status" value="2"/>
</dbReference>
<feature type="coiled-coil region" evidence="3">
    <location>
        <begin position="236"/>
        <end position="459"/>
    </location>
</feature>
<comment type="similarity">
    <text evidence="2">Belongs to the NET family.</text>
</comment>
<evidence type="ECO:0000313" key="7">
    <source>
        <dbReference type="Proteomes" id="UP000593562"/>
    </source>
</evidence>
<gene>
    <name evidence="6" type="ORF">HS088_TW12G00051</name>
</gene>
<dbReference type="InterPro" id="IPR051861">
    <property type="entry name" value="NET_actin-binding_domain"/>
</dbReference>
<feature type="coiled-coil region" evidence="3">
    <location>
        <begin position="1475"/>
        <end position="1527"/>
    </location>
</feature>
<dbReference type="GO" id="GO:0005886">
    <property type="term" value="C:plasma membrane"/>
    <property type="evidence" value="ECO:0007669"/>
    <property type="project" value="TreeGrafter"/>
</dbReference>
<organism evidence="6 7">
    <name type="scientific">Tripterygium wilfordii</name>
    <name type="common">Thunder God vine</name>
    <dbReference type="NCBI Taxonomy" id="458696"/>
    <lineage>
        <taxon>Eukaryota</taxon>
        <taxon>Viridiplantae</taxon>
        <taxon>Streptophyta</taxon>
        <taxon>Embryophyta</taxon>
        <taxon>Tracheophyta</taxon>
        <taxon>Spermatophyta</taxon>
        <taxon>Magnoliopsida</taxon>
        <taxon>eudicotyledons</taxon>
        <taxon>Gunneridae</taxon>
        <taxon>Pentapetalae</taxon>
        <taxon>rosids</taxon>
        <taxon>fabids</taxon>
        <taxon>Celastrales</taxon>
        <taxon>Celastraceae</taxon>
        <taxon>Tripterygium</taxon>
    </lineage>
</organism>
<evidence type="ECO:0000259" key="5">
    <source>
        <dbReference type="PROSITE" id="PS51774"/>
    </source>
</evidence>
<evidence type="ECO:0000256" key="2">
    <source>
        <dbReference type="ARBA" id="ARBA00038006"/>
    </source>
</evidence>
<feature type="domain" description="NAB" evidence="5">
    <location>
        <begin position="13"/>
        <end position="93"/>
    </location>
</feature>
<proteinExistence type="inferred from homology"/>
<dbReference type="GO" id="GO:0051015">
    <property type="term" value="F:actin filament binding"/>
    <property type="evidence" value="ECO:0007669"/>
    <property type="project" value="TreeGrafter"/>
</dbReference>
<evidence type="ECO:0000256" key="4">
    <source>
        <dbReference type="SAM" id="MobiDB-lite"/>
    </source>
</evidence>
<comment type="caution">
    <text evidence="6">The sequence shown here is derived from an EMBL/GenBank/DDBJ whole genome shotgun (WGS) entry which is preliminary data.</text>
</comment>
<dbReference type="PANTHER" id="PTHR32258:SF32">
    <property type="entry name" value="PROTEIN NETWORKED 1D"/>
    <property type="match status" value="1"/>
</dbReference>
<dbReference type="Proteomes" id="UP000593562">
    <property type="component" value="Unassembled WGS sequence"/>
</dbReference>
<keyword evidence="7" id="KW-1185">Reference proteome</keyword>
<keyword evidence="6" id="KW-0418">Kinase</keyword>
<feature type="region of interest" description="Disordered" evidence="4">
    <location>
        <begin position="160"/>
        <end position="233"/>
    </location>
</feature>
<dbReference type="Pfam" id="PF07765">
    <property type="entry name" value="KIP1"/>
    <property type="match status" value="1"/>
</dbReference>
<evidence type="ECO:0000313" key="6">
    <source>
        <dbReference type="EMBL" id="KAF5738858.1"/>
    </source>
</evidence>
<reference evidence="6 7" key="1">
    <citation type="journal article" date="2020" name="Nat. Commun.">
        <title>Genome of Tripterygium wilfordii and identification of cytochrome P450 involved in triptolide biosynthesis.</title>
        <authorList>
            <person name="Tu L."/>
            <person name="Su P."/>
            <person name="Zhang Z."/>
            <person name="Gao L."/>
            <person name="Wang J."/>
            <person name="Hu T."/>
            <person name="Zhou J."/>
            <person name="Zhang Y."/>
            <person name="Zhao Y."/>
            <person name="Liu Y."/>
            <person name="Song Y."/>
            <person name="Tong Y."/>
            <person name="Lu Y."/>
            <person name="Yang J."/>
            <person name="Xu C."/>
            <person name="Jia M."/>
            <person name="Peters R.J."/>
            <person name="Huang L."/>
            <person name="Gao W."/>
        </authorList>
    </citation>
    <scope>NUCLEOTIDE SEQUENCE [LARGE SCALE GENOMIC DNA]</scope>
    <source>
        <strain evidence="7">cv. XIE 37</strain>
        <tissue evidence="6">Leaf</tissue>
    </source>
</reference>
<feature type="coiled-coil region" evidence="3">
    <location>
        <begin position="1675"/>
        <end position="1702"/>
    </location>
</feature>
<evidence type="ECO:0000256" key="1">
    <source>
        <dbReference type="ARBA" id="ARBA00023054"/>
    </source>
</evidence>
<feature type="compositionally biased region" description="Basic and acidic residues" evidence="4">
    <location>
        <begin position="210"/>
        <end position="233"/>
    </location>
</feature>
<dbReference type="Gene3D" id="1.10.287.1490">
    <property type="match status" value="2"/>
</dbReference>
<protein>
    <submittedName>
        <fullName evidence="6">Putative Kinase interacting (KIP1-like) family protein</fullName>
    </submittedName>
</protein>
<keyword evidence="6" id="KW-0808">Transferase</keyword>
<accession>A0A7J7CXW4</accession>
<dbReference type="OrthoDB" id="10255522at2759"/>
<feature type="coiled-coil region" evidence="3">
    <location>
        <begin position="1254"/>
        <end position="1302"/>
    </location>
</feature>
<dbReference type="PANTHER" id="PTHR32258">
    <property type="entry name" value="PROTEIN NETWORKED 4A"/>
    <property type="match status" value="1"/>
</dbReference>
<dbReference type="FunCoup" id="A0A7J7CXW4">
    <property type="interactions" value="1627"/>
</dbReference>
<feature type="region of interest" description="Disordered" evidence="4">
    <location>
        <begin position="1820"/>
        <end position="1843"/>
    </location>
</feature>
<evidence type="ECO:0000256" key="3">
    <source>
        <dbReference type="SAM" id="Coils"/>
    </source>
</evidence>
<dbReference type="InParanoid" id="A0A7J7CXW4"/>
<keyword evidence="1 3" id="KW-0175">Coiled coil</keyword>
<sequence>MAAVSKANSKRMYSWWWDSHISPKNSKWLQENLTDMDTKVKQMIKLIEEDADSFARRAEMYYKKRPELMKLVEEFYRAYRALAERYDHATGALQQAQRTMTEAFPNQVPFVMGDEPPAGYANENDPRTPDMPPTLRASFDLGELQKDALGLSPSPFHAFSSNGAFTEESDSESGRKGLKHPNDIFGTAEAVSRAKFPEGRARKGLNFQDAEEKERSVKNNGIHDLRARVPSESERVSKAEMEILTLKNALIKLEAEKEAGQHRYQQTLERVSNLEIDFSRAKDDSKELNERVSKAEAEVQILKEVLTKLEAEREASLYQYQQCLSKISNLEHNVSDARRNAGELNERAGRAETEAEALKQQLFEVEAEKESALVQYSKCLEMISNLEDKLLLAEEDAKIINERAAKAEHEIETLKQELSRLTEEKEAAVLQYQQCLDRISYLERELACAQEEAQRLHSEIDIGVVKLKGAEERCLLLERSNQTMHSDLESMEQKSASQSEELTEKQKELGRLWSCLQEERLRFVEAETAFQTLQHLHSQSQEELRSVAGELQSRAQILKEMEALNQRLQDEVQAVKEENKGLNALNLSSSASIGDLQDEISSLRETISKLEAEVELRVDQRNALQQEIYCLKEELNVLNKEHLAMTEQVESVGFNPEWFGSSVKKLQDENVHLKEISESDRSEKVDLLEKLKNLEKLLEKNALLENSLSDFNVELEAVRKKVKALEESCETLLEEKSTLTSEKGMLLSQLQSANENLEKLLEKNKILENSLFDANTELEGLRINFNNLENSSLLLNDEKSLLTAEKGSIGSQLDETRRRLEGLEKKNMELEETYSALEKERECTLLRLKELQVSLDVERQEHANDVHVSKSCLADMASQICLLQEEGQCLKKEYEEEVDKAINAQIEIFILQKYLQDTKEQNLLLLRKCEKLLEASRLKLISVLNHENVCQNLEVQSLNDQIEILGRGLHGALRAPEVGVDHLYEDILEFDQTLYNIIVSNLQERRNCMYMMQDENQKLVIQNGVLVTLLGQVQLEAAILGTEKNTLDQDFRICSEKLSILRNETQKLKEMNEQLRLETLEGNQREEALKLQLQDRHAQLLELQGAHLISWEENQKMLDDKRFLMKEVLNLGEEKHILEQENCDIYAETVSQSLFSLILTDIVSEKSERITELIDNLDELHVVNNVQEEKINMMAGKLEDIKLEKLHFNESLKKSANELFSFRSVNEQLNHGIACGKDLLCLKETEILEAEHMLTSLRNEKTELHKTLKDLKCMYDEVEVLREDQEKQIIELSGERDTHSKEIDYLHQENQQLDAELWNLHKKIEDNKCREEMRQNEVELWESRAAVYFGELQISAVREVLFEGKIIELIKAIQSLEDLYDSRHMEIDQLKGTVSTLESENEGLKAQLASYYPVVISLRDNVTSLENHTLSHTKLHEVGNEKAKDTERVSHIQAESGQQVDEDQVAIVLDGFYELQKLQVKLKAVEKAVAEKERLTLLEHSTVNSKLEAAIKEIAELKSGSSSLQEAVQAIESVNPKPGEELREGIGKDLRLRKPTNEISEEGDAMMTRDIMLDQISDGSSYGFSKRAAVEADDQMLEVWETTDQKGNIDVKVGKARKVNTPADYRRTETMKKHSSKHAATDSLVEKELGVDREISKRLTEHVQGGIKIRILERLDSDSQKLTNLQITVQDLKKKVEITEKSKKGKGIEFDSVKKQLEEADVAVVKLYDINRKLLKNIEGSSLSFDEKSALEPDHSGSFRRRGVAEQAKRVSEKIGRLQLEVQKLQFLLLKLDDQNDNRRKTKITDRRTRVRLQDYLYAGGRSSPRKKKAPFCSCVQPTTKGD</sequence>
<dbReference type="GO" id="GO:0016301">
    <property type="term" value="F:kinase activity"/>
    <property type="evidence" value="ECO:0007669"/>
    <property type="project" value="UniProtKB-KW"/>
</dbReference>
<dbReference type="InterPro" id="IPR011684">
    <property type="entry name" value="NAB"/>
</dbReference>
<feature type="coiled-coil region" evidence="3">
    <location>
        <begin position="551"/>
        <end position="641"/>
    </location>
</feature>